<reference evidence="3 4" key="1">
    <citation type="submission" date="2018-11" db="EMBL/GenBank/DDBJ databases">
        <authorList>
            <person name="Li F."/>
        </authorList>
    </citation>
    <scope>NUCLEOTIDE SEQUENCE [LARGE SCALE GENOMIC DNA]</scope>
    <source>
        <strain evidence="3 4">Gsoil 097</strain>
    </source>
</reference>
<accession>A0A3N0CTE0</accession>
<comment type="caution">
    <text evidence="3">The sequence shown here is derived from an EMBL/GenBank/DDBJ whole genome shotgun (WGS) entry which is preliminary data.</text>
</comment>
<evidence type="ECO:0000313" key="3">
    <source>
        <dbReference type="EMBL" id="RNL66276.1"/>
    </source>
</evidence>
<keyword evidence="4" id="KW-1185">Reference proteome</keyword>
<feature type="compositionally biased region" description="Low complexity" evidence="2">
    <location>
        <begin position="112"/>
        <end position="125"/>
    </location>
</feature>
<evidence type="ECO:0000313" key="4">
    <source>
        <dbReference type="Proteomes" id="UP000267128"/>
    </source>
</evidence>
<protein>
    <submittedName>
        <fullName evidence="3">Uncharacterized protein</fullName>
    </submittedName>
</protein>
<proteinExistence type="predicted"/>
<dbReference type="Proteomes" id="UP000267128">
    <property type="component" value="Unassembled WGS sequence"/>
</dbReference>
<dbReference type="AlphaFoldDB" id="A0A3N0CTE0"/>
<evidence type="ECO:0000256" key="1">
    <source>
        <dbReference type="SAM" id="Coils"/>
    </source>
</evidence>
<evidence type="ECO:0000256" key="2">
    <source>
        <dbReference type="SAM" id="MobiDB-lite"/>
    </source>
</evidence>
<dbReference type="RefSeq" id="WP_123225721.1">
    <property type="nucleotide sequence ID" value="NZ_RJSE01000001.1"/>
</dbReference>
<name>A0A3N0CTE0_9ACTN</name>
<feature type="coiled-coil region" evidence="1">
    <location>
        <begin position="24"/>
        <end position="58"/>
    </location>
</feature>
<feature type="region of interest" description="Disordered" evidence="2">
    <location>
        <begin position="93"/>
        <end position="125"/>
    </location>
</feature>
<sequence>MTTTPLPSTRKQLVDEMLAAVTRAEQAEAAHERTRGRLENTQIDLVRATAERDHLQAVLDEVRSFHNEWADTEDAENTLSLQILWEDLLQILGPPPAQDTTSPGTGDPGYDALGAELAAAEAAQP</sequence>
<organism evidence="3 4">
    <name type="scientific">Nocardioides marmoriginsengisoli</name>
    <dbReference type="NCBI Taxonomy" id="661483"/>
    <lineage>
        <taxon>Bacteria</taxon>
        <taxon>Bacillati</taxon>
        <taxon>Actinomycetota</taxon>
        <taxon>Actinomycetes</taxon>
        <taxon>Propionibacteriales</taxon>
        <taxon>Nocardioidaceae</taxon>
        <taxon>Nocardioides</taxon>
    </lineage>
</organism>
<keyword evidence="1" id="KW-0175">Coiled coil</keyword>
<dbReference type="EMBL" id="RJSE01000001">
    <property type="protein sequence ID" value="RNL66276.1"/>
    <property type="molecule type" value="Genomic_DNA"/>
</dbReference>
<gene>
    <name evidence="3" type="ORF">EFK50_01215</name>
</gene>